<keyword evidence="3" id="KW-1185">Reference proteome</keyword>
<sequence>MCFMRLTILGCSGSVGGPRAACSGYLLEVDGHDPVVMDFGPGVLGELQQRVDPNTVTVMLSHLHADHCLDVPSLLVWRRYHPEPAVGRARLMGPADTPERLGRASAETAAMLDDISDTFDFSAWEEGEDHAVGGFTVRPFRMFHPPESHGLRITAPSGKVLAYTGDTGVCDNLVELARGADVMLAEASWTHDPANRPLGVHLSGVEAGQAAADAGVGRLLLTHIPPWTSREAVLAEARSVYDGPVHAVTGGDVFEL</sequence>
<protein>
    <submittedName>
        <fullName evidence="2">Ribonuclease BN, tRNA processing enzyme</fullName>
    </submittedName>
</protein>
<dbReference type="NCBIfam" id="NF041851">
    <property type="entry name" value="cyc_nuc_deg_phdiest"/>
    <property type="match status" value="1"/>
</dbReference>
<proteinExistence type="predicted"/>
<dbReference type="EMBL" id="FNSA01000003">
    <property type="protein sequence ID" value="SEC17111.1"/>
    <property type="molecule type" value="Genomic_DNA"/>
</dbReference>
<dbReference type="AlphaFoldDB" id="A0A1H4QBZ6"/>
<organism evidence="2 3">
    <name type="scientific">Tsukamurella tyrosinosolvens</name>
    <dbReference type="NCBI Taxonomy" id="57704"/>
    <lineage>
        <taxon>Bacteria</taxon>
        <taxon>Bacillati</taxon>
        <taxon>Actinomycetota</taxon>
        <taxon>Actinomycetes</taxon>
        <taxon>Mycobacteriales</taxon>
        <taxon>Tsukamurellaceae</taxon>
        <taxon>Tsukamurella</taxon>
    </lineage>
</organism>
<dbReference type="Pfam" id="PF12706">
    <property type="entry name" value="Lactamase_B_2"/>
    <property type="match status" value="1"/>
</dbReference>
<dbReference type="Gene3D" id="3.60.15.10">
    <property type="entry name" value="Ribonuclease Z/Hydroxyacylglutathione hydrolase-like"/>
    <property type="match status" value="1"/>
</dbReference>
<dbReference type="InterPro" id="IPR036866">
    <property type="entry name" value="RibonucZ/Hydroxyglut_hydro"/>
</dbReference>
<evidence type="ECO:0000313" key="2">
    <source>
        <dbReference type="EMBL" id="SEC17111.1"/>
    </source>
</evidence>
<dbReference type="InterPro" id="IPR001279">
    <property type="entry name" value="Metallo-B-lactamas"/>
</dbReference>
<dbReference type="GO" id="GO:0042781">
    <property type="term" value="F:3'-tRNA processing endoribonuclease activity"/>
    <property type="evidence" value="ECO:0007669"/>
    <property type="project" value="TreeGrafter"/>
</dbReference>
<dbReference type="CDD" id="cd07716">
    <property type="entry name" value="RNaseZ_short-form-like_MBL-fold"/>
    <property type="match status" value="1"/>
</dbReference>
<name>A0A1H4QBZ6_TSUTY</name>
<dbReference type="SUPFAM" id="SSF56281">
    <property type="entry name" value="Metallo-hydrolase/oxidoreductase"/>
    <property type="match status" value="1"/>
</dbReference>
<dbReference type="InterPro" id="IPR054857">
    <property type="entry name" value="cyc_nuc_deg_phdiest"/>
</dbReference>
<feature type="domain" description="Metallo-beta-lactamase" evidence="1">
    <location>
        <begin position="36"/>
        <end position="224"/>
    </location>
</feature>
<gene>
    <name evidence="2" type="ORF">SAMN04489793_1706</name>
</gene>
<dbReference type="PANTHER" id="PTHR46018:SF4">
    <property type="entry name" value="METALLO-HYDROLASE YHFI-RELATED"/>
    <property type="match status" value="1"/>
</dbReference>
<evidence type="ECO:0000313" key="3">
    <source>
        <dbReference type="Proteomes" id="UP000182241"/>
    </source>
</evidence>
<dbReference type="PANTHER" id="PTHR46018">
    <property type="entry name" value="ZINC PHOSPHODIESTERASE ELAC PROTEIN 1"/>
    <property type="match status" value="1"/>
</dbReference>
<reference evidence="3" key="1">
    <citation type="submission" date="2016-10" db="EMBL/GenBank/DDBJ databases">
        <authorList>
            <person name="Varghese N."/>
            <person name="Submissions S."/>
        </authorList>
    </citation>
    <scope>NUCLEOTIDE SEQUENCE [LARGE SCALE GENOMIC DNA]</scope>
    <source>
        <strain evidence="3">DSM 44234</strain>
    </source>
</reference>
<evidence type="ECO:0000259" key="1">
    <source>
        <dbReference type="Pfam" id="PF12706"/>
    </source>
</evidence>
<dbReference type="STRING" id="57704.SAMN04489793_1706"/>
<accession>A0A1H4QBZ6</accession>
<dbReference type="Proteomes" id="UP000182241">
    <property type="component" value="Unassembled WGS sequence"/>
</dbReference>